<reference evidence="2 3" key="1">
    <citation type="submission" date="2024-09" db="EMBL/GenBank/DDBJ databases">
        <title>Whole genome analysis of Stenotrophomonas geniculata MK-1, and its biological control impact on peanut foliage fungus diseases.</title>
        <authorList>
            <person name="Ahsan T."/>
        </authorList>
    </citation>
    <scope>NUCLEOTIDE SEQUENCE [LARGE SCALE GENOMIC DNA]</scope>
    <source>
        <strain evidence="2 3">MK-1</strain>
    </source>
</reference>
<name>A0ABW1MYU0_9GAMM</name>
<accession>A0ABW1MYU0</accession>
<gene>
    <name evidence="2" type="ORF">ACFLLB_03510</name>
</gene>
<sequence length="847" mass="90186">MDNFFDQFDQPAQPATPKLARGQLQAGNIDLNKRPVVRNPDGSISTVRSISANFDGQEVLIPTVSDDGRVLSDDDAIAQYQRTGRNLGIFDTPDSATAYAKSLHRDQEQQYVPQVDGGNFFDQFDGGTAPATLGDGPLRHADGRLTEAGWQAERDALIAARQKEIEGASFWDNLVAGYGRSLPNLVQGAKQAYVDSVAGLSGTAAEVLGDFGGQTLGDARRSAATYFGDLSRDLRQETNQERIESQALTDSWGGKAGGFLGDIVNTLPLGTLGVAGKGSGLVAGAGQAAVGGAVQGGLQPVAKEGERLDNTVLGGALGGGLSALGRGAMTLGENVMPQNVTARALNFFNDRANAKPFAAEGEALAQRTGIDLTPGMVSGSKSQTAVENMARQSVFSADTAFQADEKIANQAIANVERIMDRISSDSVSPQSIGQRVQESVDQAVKRVADRREDVAKQQYGAIRRMVGDVPVVDYAKTRQVLKDIIGENTDVIGADARRVRMQAQRMLDELSGKDGFSLDSARKSRSSYGAAARGQANLLSNVDRNVNKTFAKRMYAAISDDIDSAGQRLDEAAGFGQNGLVPAGTNIMRPSEMLKAANDEYRNHTDLLRMIEQSPLRRLLGDKIDVDGFTSYSLPPETVVQRIDAMKPSELAQVRYFMEKNEPEVWGQYKRMIVEDALAAAQTAPASAGANHIPFNAGGFIRALGGDKPDKIEKLKATFDPSEMAEIMDALQAARRMGDKFGANFSGTGPYNELVQASNGFVDAFKNASIRAAVGTAAPIAGFNKVARMMVDSNGRKALIELSRLPPGTRRANDLAAYLAATATVGSNEPLDIEIVGGKREGAPAQE</sequence>
<comment type="caution">
    <text evidence="2">The sequence shown here is derived from an EMBL/GenBank/DDBJ whole genome shotgun (WGS) entry which is preliminary data.</text>
</comment>
<dbReference type="Proteomes" id="UP001596115">
    <property type="component" value="Unassembled WGS sequence"/>
</dbReference>
<feature type="region of interest" description="Disordered" evidence="1">
    <location>
        <begin position="1"/>
        <end position="20"/>
    </location>
</feature>
<dbReference type="EMBL" id="JBHRFL010000003">
    <property type="protein sequence ID" value="MFC6068636.1"/>
    <property type="molecule type" value="Genomic_DNA"/>
</dbReference>
<evidence type="ECO:0000313" key="3">
    <source>
        <dbReference type="Proteomes" id="UP001596115"/>
    </source>
</evidence>
<evidence type="ECO:0000313" key="2">
    <source>
        <dbReference type="EMBL" id="MFC6068636.1"/>
    </source>
</evidence>
<proteinExistence type="predicted"/>
<keyword evidence="3" id="KW-1185">Reference proteome</keyword>
<organism evidence="2 3">
    <name type="scientific">Stenotrophomonas geniculata</name>
    <dbReference type="NCBI Taxonomy" id="86188"/>
    <lineage>
        <taxon>Bacteria</taxon>
        <taxon>Pseudomonadati</taxon>
        <taxon>Pseudomonadota</taxon>
        <taxon>Gammaproteobacteria</taxon>
        <taxon>Lysobacterales</taxon>
        <taxon>Lysobacteraceae</taxon>
        <taxon>Stenotrophomonas</taxon>
    </lineage>
</organism>
<dbReference type="RefSeq" id="WP_367141409.1">
    <property type="nucleotide sequence ID" value="NZ_JBFLAA010000005.1"/>
</dbReference>
<protein>
    <submittedName>
        <fullName evidence="2">Uncharacterized protein</fullName>
    </submittedName>
</protein>
<evidence type="ECO:0000256" key="1">
    <source>
        <dbReference type="SAM" id="MobiDB-lite"/>
    </source>
</evidence>